<dbReference type="SUPFAM" id="SSF102114">
    <property type="entry name" value="Radical SAM enzymes"/>
    <property type="match status" value="1"/>
</dbReference>
<feature type="domain" description="Radical SAM core" evidence="9">
    <location>
        <begin position="12"/>
        <end position="223"/>
    </location>
</feature>
<evidence type="ECO:0000256" key="8">
    <source>
        <dbReference type="ARBA" id="ARBA00023014"/>
    </source>
</evidence>
<dbReference type="GO" id="GO:0051539">
    <property type="term" value="F:4 iron, 4 sulfur cluster binding"/>
    <property type="evidence" value="ECO:0007669"/>
    <property type="project" value="UniProtKB-KW"/>
</dbReference>
<evidence type="ECO:0000313" key="11">
    <source>
        <dbReference type="Proteomes" id="UP000217784"/>
    </source>
</evidence>
<gene>
    <name evidence="10" type="ORF">ASJ80_05595</name>
</gene>
<evidence type="ECO:0000313" key="10">
    <source>
        <dbReference type="EMBL" id="PAV04319.1"/>
    </source>
</evidence>
<dbReference type="InterPro" id="IPR001989">
    <property type="entry name" value="Radical_activat_CS"/>
</dbReference>
<keyword evidence="11" id="KW-1185">Reference proteome</keyword>
<evidence type="ECO:0000259" key="9">
    <source>
        <dbReference type="PROSITE" id="PS51918"/>
    </source>
</evidence>
<keyword evidence="7" id="KW-0408">Iron</keyword>
<dbReference type="Proteomes" id="UP000217784">
    <property type="component" value="Unassembled WGS sequence"/>
</dbReference>
<reference evidence="10 11" key="1">
    <citation type="journal article" date="2017" name="BMC Genomics">
        <title>Genomic analysis of methanogenic archaea reveals a shift towards energy conservation.</title>
        <authorList>
            <person name="Gilmore S.P."/>
            <person name="Henske J.K."/>
            <person name="Sexton J.A."/>
            <person name="Solomon K.V."/>
            <person name="Seppala S."/>
            <person name="Yoo J.I."/>
            <person name="Huyett L.M."/>
            <person name="Pressman A."/>
            <person name="Cogan J.Z."/>
            <person name="Kivenson V."/>
            <person name="Peng X."/>
            <person name="Tan Y."/>
            <person name="Valentine D.L."/>
            <person name="O'Malley M.A."/>
        </authorList>
    </citation>
    <scope>NUCLEOTIDE SEQUENCE [LARGE SCALE GENOMIC DNA]</scope>
    <source>
        <strain evidence="10 11">M.o.H.</strain>
    </source>
</reference>
<comment type="caution">
    <text evidence="10">The sequence shown here is derived from an EMBL/GenBank/DDBJ whole genome shotgun (WGS) entry which is preliminary data.</text>
</comment>
<dbReference type="SFLD" id="SFLDG01094">
    <property type="entry name" value="Uncharacterised_Radical_SAM_Su"/>
    <property type="match status" value="1"/>
</dbReference>
<comment type="cofactor">
    <cofactor evidence="1">
        <name>[4Fe-4S] cluster</name>
        <dbReference type="ChEBI" id="CHEBI:49883"/>
    </cofactor>
</comment>
<dbReference type="GO" id="GO:0016491">
    <property type="term" value="F:oxidoreductase activity"/>
    <property type="evidence" value="ECO:0007669"/>
    <property type="project" value="UniProtKB-KW"/>
</dbReference>
<evidence type="ECO:0000256" key="1">
    <source>
        <dbReference type="ARBA" id="ARBA00001966"/>
    </source>
</evidence>
<dbReference type="PROSITE" id="PS51918">
    <property type="entry name" value="RADICAL_SAM"/>
    <property type="match status" value="1"/>
</dbReference>
<protein>
    <submittedName>
        <fullName evidence="10">Anaerobic ribonucleoside-triphosphate reductase activating protein</fullName>
    </submittedName>
</protein>
<dbReference type="PROSITE" id="PS01087">
    <property type="entry name" value="RADICAL_ACTIVATING"/>
    <property type="match status" value="1"/>
</dbReference>
<evidence type="ECO:0000256" key="2">
    <source>
        <dbReference type="ARBA" id="ARBA00009777"/>
    </source>
</evidence>
<evidence type="ECO:0000256" key="5">
    <source>
        <dbReference type="ARBA" id="ARBA00022723"/>
    </source>
</evidence>
<dbReference type="GO" id="GO:0046872">
    <property type="term" value="F:metal ion binding"/>
    <property type="evidence" value="ECO:0007669"/>
    <property type="project" value="UniProtKB-KW"/>
</dbReference>
<dbReference type="NCBIfam" id="TIGR02495">
    <property type="entry name" value="NrdG2"/>
    <property type="match status" value="1"/>
</dbReference>
<dbReference type="Pfam" id="PF04055">
    <property type="entry name" value="Radical_SAM"/>
    <property type="match status" value="1"/>
</dbReference>
<dbReference type="PANTHER" id="PTHR30352:SF13">
    <property type="entry name" value="GLYCYL-RADICAL ENZYME ACTIVATING ENZYME YJJW-RELATED"/>
    <property type="match status" value="1"/>
</dbReference>
<dbReference type="EMBL" id="LMVM01000023">
    <property type="protein sequence ID" value="PAV04319.1"/>
    <property type="molecule type" value="Genomic_DNA"/>
</dbReference>
<dbReference type="CDD" id="cd01335">
    <property type="entry name" value="Radical_SAM"/>
    <property type="match status" value="1"/>
</dbReference>
<dbReference type="PANTHER" id="PTHR30352">
    <property type="entry name" value="PYRUVATE FORMATE-LYASE-ACTIVATING ENZYME"/>
    <property type="match status" value="1"/>
</dbReference>
<proteinExistence type="inferred from homology"/>
<dbReference type="InterPro" id="IPR013785">
    <property type="entry name" value="Aldolase_TIM"/>
</dbReference>
<dbReference type="InterPro" id="IPR058240">
    <property type="entry name" value="rSAM_sf"/>
</dbReference>
<name>A0A2A2H4I1_METBR</name>
<keyword evidence="8" id="KW-0411">Iron-sulfur</keyword>
<evidence type="ECO:0000256" key="4">
    <source>
        <dbReference type="ARBA" id="ARBA00022691"/>
    </source>
</evidence>
<comment type="similarity">
    <text evidence="2">Belongs to the organic radical-activating enzymes family.</text>
</comment>
<accession>A0A2A2H4I1</accession>
<dbReference type="Gene3D" id="3.20.20.70">
    <property type="entry name" value="Aldolase class I"/>
    <property type="match status" value="1"/>
</dbReference>
<dbReference type="InterPro" id="IPR012840">
    <property type="entry name" value="NrdG2"/>
</dbReference>
<dbReference type="RefSeq" id="WP_069584433.1">
    <property type="nucleotide sequence ID" value="NZ_LMVM01000023.1"/>
</dbReference>
<keyword evidence="3" id="KW-0004">4Fe-4S</keyword>
<evidence type="ECO:0000256" key="3">
    <source>
        <dbReference type="ARBA" id="ARBA00022485"/>
    </source>
</evidence>
<organism evidence="10 11">
    <name type="scientific">Methanobacterium bryantii</name>
    <dbReference type="NCBI Taxonomy" id="2161"/>
    <lineage>
        <taxon>Archaea</taxon>
        <taxon>Methanobacteriati</taxon>
        <taxon>Methanobacteriota</taxon>
        <taxon>Methanomada group</taxon>
        <taxon>Methanobacteria</taxon>
        <taxon>Methanobacteriales</taxon>
        <taxon>Methanobacteriaceae</taxon>
        <taxon>Methanobacterium</taxon>
    </lineage>
</organism>
<evidence type="ECO:0000256" key="6">
    <source>
        <dbReference type="ARBA" id="ARBA00023002"/>
    </source>
</evidence>
<keyword evidence="6" id="KW-0560">Oxidoreductase</keyword>
<dbReference type="SFLD" id="SFLDS00029">
    <property type="entry name" value="Radical_SAM"/>
    <property type="match status" value="1"/>
</dbReference>
<sequence>MMIGDMIVSSLEFPGKMSLVIFSGGCILKCPYCHNPELIDNGKSVELDEIIEKIESSIDFIDSVVITGGEALIQYDDVKEILKYCKNHGLETKLDTNGCFPDKLSELIDLLNYVALDIKAPFDKYEEIIGSDIGDKVKESMEICSGIYLECRTTYVPFLMDPQDIIEIAKSITTDIYTIQQFRDKRVLDKKLQGTPIPSRDELKEIGAAVKPFLKRVKIKTAEFGNEFIN</sequence>
<evidence type="ECO:0000256" key="7">
    <source>
        <dbReference type="ARBA" id="ARBA00023004"/>
    </source>
</evidence>
<dbReference type="OrthoDB" id="371936at2157"/>
<dbReference type="InterPro" id="IPR007197">
    <property type="entry name" value="rSAM"/>
</dbReference>
<keyword evidence="5" id="KW-0479">Metal-binding</keyword>
<dbReference type="InterPro" id="IPR034457">
    <property type="entry name" value="Organic_radical-activating"/>
</dbReference>
<dbReference type="AlphaFoldDB" id="A0A2A2H4I1"/>
<keyword evidence="4" id="KW-0949">S-adenosyl-L-methionine</keyword>